<dbReference type="Gene3D" id="3.40.50.720">
    <property type="entry name" value="NAD(P)-binding Rossmann-like Domain"/>
    <property type="match status" value="2"/>
</dbReference>
<accession>A0A1F8C4W2</accession>
<evidence type="ECO:0000313" key="6">
    <source>
        <dbReference type="EMBL" id="OGM70949.1"/>
    </source>
</evidence>
<dbReference type="Pfam" id="PF02826">
    <property type="entry name" value="2-Hacid_dh_C"/>
    <property type="match status" value="1"/>
</dbReference>
<evidence type="ECO:0000259" key="5">
    <source>
        <dbReference type="Pfam" id="PF02826"/>
    </source>
</evidence>
<keyword evidence="1 3" id="KW-0560">Oxidoreductase</keyword>
<reference evidence="6 7" key="1">
    <citation type="journal article" date="2016" name="Nat. Commun.">
        <title>Thousands of microbial genomes shed light on interconnected biogeochemical processes in an aquifer system.</title>
        <authorList>
            <person name="Anantharaman K."/>
            <person name="Brown C.T."/>
            <person name="Hug L.A."/>
            <person name="Sharon I."/>
            <person name="Castelle C.J."/>
            <person name="Probst A.J."/>
            <person name="Thomas B.C."/>
            <person name="Singh A."/>
            <person name="Wilkins M.J."/>
            <person name="Karaoz U."/>
            <person name="Brodie E.L."/>
            <person name="Williams K.H."/>
            <person name="Hubbard S.S."/>
            <person name="Banfield J.F."/>
        </authorList>
    </citation>
    <scope>NUCLEOTIDE SEQUENCE [LARGE SCALE GENOMIC DNA]</scope>
</reference>
<name>A0A1F8C4W2_9BACT</name>
<keyword evidence="2" id="KW-0520">NAD</keyword>
<dbReference type="GO" id="GO:0005829">
    <property type="term" value="C:cytosol"/>
    <property type="evidence" value="ECO:0007669"/>
    <property type="project" value="TreeGrafter"/>
</dbReference>
<dbReference type="InterPro" id="IPR050223">
    <property type="entry name" value="D-isomer_2-hydroxyacid_DH"/>
</dbReference>
<dbReference type="GO" id="GO:0051287">
    <property type="term" value="F:NAD binding"/>
    <property type="evidence" value="ECO:0007669"/>
    <property type="project" value="InterPro"/>
</dbReference>
<dbReference type="GO" id="GO:0030267">
    <property type="term" value="F:glyoxylate reductase (NADPH) activity"/>
    <property type="evidence" value="ECO:0007669"/>
    <property type="project" value="TreeGrafter"/>
</dbReference>
<dbReference type="STRING" id="1802525.A2975_01600"/>
<dbReference type="SUPFAM" id="SSF52283">
    <property type="entry name" value="Formate/glycerate dehydrogenase catalytic domain-like"/>
    <property type="match status" value="1"/>
</dbReference>
<evidence type="ECO:0000313" key="7">
    <source>
        <dbReference type="Proteomes" id="UP000178429"/>
    </source>
</evidence>
<dbReference type="InterPro" id="IPR036291">
    <property type="entry name" value="NAD(P)-bd_dom_sf"/>
</dbReference>
<feature type="domain" description="D-isomer specific 2-hydroxyacid dehydrogenase NAD-binding" evidence="5">
    <location>
        <begin position="108"/>
        <end position="269"/>
    </location>
</feature>
<dbReference type="AlphaFoldDB" id="A0A1F8C4W2"/>
<evidence type="ECO:0000259" key="4">
    <source>
        <dbReference type="Pfam" id="PF00389"/>
    </source>
</evidence>
<sequence length="302" mass="33701">MQKMKKIIVFGVKFDDLQKKRLERLGEVEYASSPASAEELVTKSKGYDVICSDGSFLFDSLPKLKNVFVTYPFIELGAFNSEKLKKNGVYVANTQGSSRETIAEWAMFMVLALFRQFIPLVRTKKQPEFQLYESLVGKKILIVGKGNIGTRIGDLCTAFDAKVDYFVHGDNLLKKSSDADMVINCLNCNSSTKNLLNEKFFTSLKKGAYFVSFVRYYTYDIDGLIKSINAGVVAGAAIDCDPEEVFDTSNAFYKKALANPKILVTPHVAFSSKFASANGREFAVQNIENYLAGHPKRILTKT</sequence>
<dbReference type="SUPFAM" id="SSF51735">
    <property type="entry name" value="NAD(P)-binding Rossmann-fold domains"/>
    <property type="match status" value="1"/>
</dbReference>
<evidence type="ECO:0000256" key="1">
    <source>
        <dbReference type="ARBA" id="ARBA00023002"/>
    </source>
</evidence>
<dbReference type="Pfam" id="PF00389">
    <property type="entry name" value="2-Hacid_dh"/>
    <property type="match status" value="1"/>
</dbReference>
<dbReference type="GO" id="GO:0016618">
    <property type="term" value="F:hydroxypyruvate reductase [NAD(P)H] activity"/>
    <property type="evidence" value="ECO:0007669"/>
    <property type="project" value="TreeGrafter"/>
</dbReference>
<organism evidence="6 7">
    <name type="scientific">Candidatus Woesebacteria bacterium RIFCSPLOWO2_01_FULL_44_14</name>
    <dbReference type="NCBI Taxonomy" id="1802525"/>
    <lineage>
        <taxon>Bacteria</taxon>
        <taxon>Candidatus Woeseibacteriota</taxon>
    </lineage>
</organism>
<gene>
    <name evidence="6" type="ORF">A2975_01600</name>
</gene>
<evidence type="ECO:0008006" key="8">
    <source>
        <dbReference type="Google" id="ProtNLM"/>
    </source>
</evidence>
<dbReference type="InterPro" id="IPR006140">
    <property type="entry name" value="D-isomer_DH_NAD-bd"/>
</dbReference>
<comment type="caution">
    <text evidence="6">The sequence shown here is derived from an EMBL/GenBank/DDBJ whole genome shotgun (WGS) entry which is preliminary data.</text>
</comment>
<dbReference type="PANTHER" id="PTHR10996">
    <property type="entry name" value="2-HYDROXYACID DEHYDROGENASE-RELATED"/>
    <property type="match status" value="1"/>
</dbReference>
<evidence type="ECO:0000256" key="2">
    <source>
        <dbReference type="ARBA" id="ARBA00023027"/>
    </source>
</evidence>
<dbReference type="EMBL" id="MGHL01000001">
    <property type="protein sequence ID" value="OGM70949.1"/>
    <property type="molecule type" value="Genomic_DNA"/>
</dbReference>
<comment type="similarity">
    <text evidence="3">Belongs to the D-isomer specific 2-hydroxyacid dehydrogenase family.</text>
</comment>
<proteinExistence type="inferred from homology"/>
<evidence type="ECO:0000256" key="3">
    <source>
        <dbReference type="RuleBase" id="RU003719"/>
    </source>
</evidence>
<dbReference type="InterPro" id="IPR006139">
    <property type="entry name" value="D-isomer_2_OHA_DH_cat_dom"/>
</dbReference>
<dbReference type="Proteomes" id="UP000178429">
    <property type="component" value="Unassembled WGS sequence"/>
</dbReference>
<protein>
    <recommendedName>
        <fullName evidence="8">D-isomer specific 2-hydroxyacid dehydrogenase NAD-binding domain-containing protein</fullName>
    </recommendedName>
</protein>
<dbReference type="PANTHER" id="PTHR10996:SF178">
    <property type="entry name" value="2-HYDROXYACID DEHYDROGENASE YGL185C-RELATED"/>
    <property type="match status" value="1"/>
</dbReference>
<feature type="domain" description="D-isomer specific 2-hydroxyacid dehydrogenase catalytic" evidence="4">
    <location>
        <begin position="18"/>
        <end position="296"/>
    </location>
</feature>